<dbReference type="Pfam" id="PF02311">
    <property type="entry name" value="AraC_binding"/>
    <property type="match status" value="1"/>
</dbReference>
<dbReference type="PROSITE" id="PS00041">
    <property type="entry name" value="HTH_ARAC_FAMILY_1"/>
    <property type="match status" value="1"/>
</dbReference>
<dbReference type="InterPro" id="IPR018062">
    <property type="entry name" value="HTH_AraC-typ_CS"/>
</dbReference>
<dbReference type="PANTHER" id="PTHR43280:SF28">
    <property type="entry name" value="HTH-TYPE TRANSCRIPTIONAL ACTIVATOR RHAS"/>
    <property type="match status" value="1"/>
</dbReference>
<dbReference type="Gene3D" id="1.10.10.60">
    <property type="entry name" value="Homeodomain-like"/>
    <property type="match status" value="2"/>
</dbReference>
<organism evidence="5 6">
    <name type="scientific">Clostridium omnivorum</name>
    <dbReference type="NCBI Taxonomy" id="1604902"/>
    <lineage>
        <taxon>Bacteria</taxon>
        <taxon>Bacillati</taxon>
        <taxon>Bacillota</taxon>
        <taxon>Clostridia</taxon>
        <taxon>Eubacteriales</taxon>
        <taxon>Clostridiaceae</taxon>
        <taxon>Clostridium</taxon>
    </lineage>
</organism>
<keyword evidence="6" id="KW-1185">Reference proteome</keyword>
<dbReference type="InterPro" id="IPR009057">
    <property type="entry name" value="Homeodomain-like_sf"/>
</dbReference>
<evidence type="ECO:0000313" key="5">
    <source>
        <dbReference type="EMBL" id="GLC32782.1"/>
    </source>
</evidence>
<dbReference type="InterPro" id="IPR014710">
    <property type="entry name" value="RmlC-like_jellyroll"/>
</dbReference>
<dbReference type="Pfam" id="PF12833">
    <property type="entry name" value="HTH_18"/>
    <property type="match status" value="1"/>
</dbReference>
<evidence type="ECO:0000256" key="2">
    <source>
        <dbReference type="ARBA" id="ARBA00023125"/>
    </source>
</evidence>
<dbReference type="InterPro" id="IPR018060">
    <property type="entry name" value="HTH_AraC"/>
</dbReference>
<keyword evidence="1" id="KW-0805">Transcription regulation</keyword>
<accession>A0ABQ5NCI8</accession>
<dbReference type="SUPFAM" id="SSF46689">
    <property type="entry name" value="Homeodomain-like"/>
    <property type="match status" value="2"/>
</dbReference>
<dbReference type="InterPro" id="IPR003313">
    <property type="entry name" value="AraC-bd"/>
</dbReference>
<gene>
    <name evidence="5" type="ORF">bsdE14_41920</name>
</gene>
<dbReference type="RefSeq" id="WP_264852090.1">
    <property type="nucleotide sequence ID" value="NZ_BRXR01000001.1"/>
</dbReference>
<dbReference type="Gene3D" id="2.60.120.10">
    <property type="entry name" value="Jelly Rolls"/>
    <property type="match status" value="1"/>
</dbReference>
<evidence type="ECO:0000313" key="6">
    <source>
        <dbReference type="Proteomes" id="UP001208567"/>
    </source>
</evidence>
<reference evidence="5 6" key="1">
    <citation type="journal article" date="2024" name="Int. J. Syst. Evol. Microbiol.">
        <title>Clostridium omnivorum sp. nov., isolated from anoxic soil under the treatment of reductive soil disinfestation.</title>
        <authorList>
            <person name="Ueki A."/>
            <person name="Tonouchi A."/>
            <person name="Kaku N."/>
            <person name="Honma S."/>
            <person name="Ueki K."/>
        </authorList>
    </citation>
    <scope>NUCLEOTIDE SEQUENCE [LARGE SCALE GENOMIC DNA]</scope>
    <source>
        <strain evidence="5 6">E14</strain>
    </source>
</reference>
<evidence type="ECO:0000256" key="1">
    <source>
        <dbReference type="ARBA" id="ARBA00023015"/>
    </source>
</evidence>
<comment type="caution">
    <text evidence="5">The sequence shown here is derived from an EMBL/GenBank/DDBJ whole genome shotgun (WGS) entry which is preliminary data.</text>
</comment>
<keyword evidence="3" id="KW-0804">Transcription</keyword>
<dbReference type="SMART" id="SM00342">
    <property type="entry name" value="HTH_ARAC"/>
    <property type="match status" value="1"/>
</dbReference>
<sequence>MAYTDKNNLKETVDRGISVIPFYIYHQQLKKYTLYLHWHNEVEIIYVEKGSLIFTIDTVQYEVSDGQCIIINSGQLHSAAFINNEVTVHHAVLFDLNFLSSSCFDYCQSTYISPLLNGQYRFPTIVDESSIWGGKIIAKVKKTLEIYDSQYIGWELDIKACLYKIISLTARENKFLICKDTSKSSINYKITIIKKLLYYIQCNYNNKIYIEDLAQEVNMNPQYFCRFFKANTGKTPVEFINEFKIEQAAKLIEMEDKKILDICYEAGFDNFSYFIKKFKQYKNYTPSKYKKYKNQNIIK</sequence>
<dbReference type="Proteomes" id="UP001208567">
    <property type="component" value="Unassembled WGS sequence"/>
</dbReference>
<dbReference type="EMBL" id="BRXR01000001">
    <property type="protein sequence ID" value="GLC32782.1"/>
    <property type="molecule type" value="Genomic_DNA"/>
</dbReference>
<dbReference type="InterPro" id="IPR037923">
    <property type="entry name" value="HTH-like"/>
</dbReference>
<evidence type="ECO:0000256" key="3">
    <source>
        <dbReference type="ARBA" id="ARBA00023163"/>
    </source>
</evidence>
<dbReference type="PROSITE" id="PS01124">
    <property type="entry name" value="HTH_ARAC_FAMILY_2"/>
    <property type="match status" value="1"/>
</dbReference>
<dbReference type="CDD" id="cd02208">
    <property type="entry name" value="cupin_RmlC-like"/>
    <property type="match status" value="1"/>
</dbReference>
<dbReference type="SUPFAM" id="SSF51215">
    <property type="entry name" value="Regulatory protein AraC"/>
    <property type="match status" value="1"/>
</dbReference>
<keyword evidence="2" id="KW-0238">DNA-binding</keyword>
<protein>
    <submittedName>
        <fullName evidence="5">AraC family transcriptional regulator</fullName>
    </submittedName>
</protein>
<evidence type="ECO:0000259" key="4">
    <source>
        <dbReference type="PROSITE" id="PS01124"/>
    </source>
</evidence>
<name>A0ABQ5NCI8_9CLOT</name>
<dbReference type="PANTHER" id="PTHR43280">
    <property type="entry name" value="ARAC-FAMILY TRANSCRIPTIONAL REGULATOR"/>
    <property type="match status" value="1"/>
</dbReference>
<feature type="domain" description="HTH araC/xylS-type" evidence="4">
    <location>
        <begin position="194"/>
        <end position="292"/>
    </location>
</feature>
<proteinExistence type="predicted"/>